<accession>A0ABP5K3L4</accession>
<organism evidence="3 4">
    <name type="scientific">Streptomyces synnematoformans</name>
    <dbReference type="NCBI Taxonomy" id="415721"/>
    <lineage>
        <taxon>Bacteria</taxon>
        <taxon>Bacillati</taxon>
        <taxon>Actinomycetota</taxon>
        <taxon>Actinomycetes</taxon>
        <taxon>Kitasatosporales</taxon>
        <taxon>Streptomycetaceae</taxon>
        <taxon>Streptomyces</taxon>
    </lineage>
</organism>
<protein>
    <submittedName>
        <fullName evidence="3">Uncharacterized protein</fullName>
    </submittedName>
</protein>
<keyword evidence="2" id="KW-0732">Signal</keyword>
<proteinExistence type="predicted"/>
<sequence length="94" mass="9363">MGRHTRRFAIWTAGLCAAGLAVTAGINSLPGGGSAGSGVPSPAPEPSLTAYDTGCEPESECGGWSELERRGDDCGTSDAGGGRVCLYAEASATE</sequence>
<gene>
    <name evidence="3" type="ORF">GCM10009802_31780</name>
</gene>
<reference evidence="4" key="1">
    <citation type="journal article" date="2019" name="Int. J. Syst. Evol. Microbiol.">
        <title>The Global Catalogue of Microorganisms (GCM) 10K type strain sequencing project: providing services to taxonomists for standard genome sequencing and annotation.</title>
        <authorList>
            <consortium name="The Broad Institute Genomics Platform"/>
            <consortium name="The Broad Institute Genome Sequencing Center for Infectious Disease"/>
            <person name="Wu L."/>
            <person name="Ma J."/>
        </authorList>
    </citation>
    <scope>NUCLEOTIDE SEQUENCE [LARGE SCALE GENOMIC DNA]</scope>
    <source>
        <strain evidence="4">JCM 15481</strain>
    </source>
</reference>
<evidence type="ECO:0000256" key="2">
    <source>
        <dbReference type="SAM" id="SignalP"/>
    </source>
</evidence>
<feature type="region of interest" description="Disordered" evidence="1">
    <location>
        <begin position="29"/>
        <end position="50"/>
    </location>
</feature>
<dbReference type="EMBL" id="BAAAPF010000093">
    <property type="protein sequence ID" value="GAA2126065.1"/>
    <property type="molecule type" value="Genomic_DNA"/>
</dbReference>
<keyword evidence="4" id="KW-1185">Reference proteome</keyword>
<dbReference type="RefSeq" id="WP_344290655.1">
    <property type="nucleotide sequence ID" value="NZ_BAAAPF010000093.1"/>
</dbReference>
<evidence type="ECO:0000313" key="3">
    <source>
        <dbReference type="EMBL" id="GAA2126065.1"/>
    </source>
</evidence>
<comment type="caution">
    <text evidence="3">The sequence shown here is derived from an EMBL/GenBank/DDBJ whole genome shotgun (WGS) entry which is preliminary data.</text>
</comment>
<feature type="chain" id="PRO_5045321250" evidence="2">
    <location>
        <begin position="25"/>
        <end position="94"/>
    </location>
</feature>
<evidence type="ECO:0000313" key="4">
    <source>
        <dbReference type="Proteomes" id="UP001500443"/>
    </source>
</evidence>
<evidence type="ECO:0000256" key="1">
    <source>
        <dbReference type="SAM" id="MobiDB-lite"/>
    </source>
</evidence>
<name>A0ABP5K3L4_9ACTN</name>
<dbReference type="Proteomes" id="UP001500443">
    <property type="component" value="Unassembled WGS sequence"/>
</dbReference>
<feature type="signal peptide" evidence="2">
    <location>
        <begin position="1"/>
        <end position="24"/>
    </location>
</feature>